<sequence>MNHFLHVVFVACILAFSHYTNLFFSPCCCFAYRLSRMEGLKTKIFTLGCTQRRSALKNLKTERLKKFDYCMPCKLSWVYFL</sequence>
<accession>A0A4U6W4E6</accession>
<feature type="chain" id="PRO_5020440926" description="Secreted protein" evidence="1">
    <location>
        <begin position="20"/>
        <end position="81"/>
    </location>
</feature>
<evidence type="ECO:0000256" key="1">
    <source>
        <dbReference type="SAM" id="SignalP"/>
    </source>
</evidence>
<dbReference type="Gramene" id="TKW36233">
    <property type="protein sequence ID" value="TKW36233"/>
    <property type="gene ID" value="SEVIR_2G427000v2"/>
</dbReference>
<evidence type="ECO:0000313" key="3">
    <source>
        <dbReference type="Proteomes" id="UP000298652"/>
    </source>
</evidence>
<protein>
    <recommendedName>
        <fullName evidence="4">Secreted protein</fullName>
    </recommendedName>
</protein>
<proteinExistence type="predicted"/>
<keyword evidence="1" id="KW-0732">Signal</keyword>
<dbReference type="GO" id="GO:1900034">
    <property type="term" value="P:regulation of cellular response to heat"/>
    <property type="evidence" value="ECO:0007669"/>
    <property type="project" value="InterPro"/>
</dbReference>
<evidence type="ECO:0000313" key="2">
    <source>
        <dbReference type="EMBL" id="TKW36233.1"/>
    </source>
</evidence>
<reference evidence="2" key="1">
    <citation type="submission" date="2019-03" db="EMBL/GenBank/DDBJ databases">
        <title>WGS assembly of Setaria viridis.</title>
        <authorList>
            <person name="Huang P."/>
            <person name="Jenkins J."/>
            <person name="Grimwood J."/>
            <person name="Barry K."/>
            <person name="Healey A."/>
            <person name="Mamidi S."/>
            <person name="Sreedasyam A."/>
            <person name="Shu S."/>
            <person name="Feldman M."/>
            <person name="Wu J."/>
            <person name="Yu Y."/>
            <person name="Chen C."/>
            <person name="Johnson J."/>
            <person name="Rokhsar D."/>
            <person name="Baxter I."/>
            <person name="Schmutz J."/>
            <person name="Brutnell T."/>
            <person name="Kellogg E."/>
        </authorList>
    </citation>
    <scope>NUCLEOTIDE SEQUENCE [LARGE SCALE GENOMIC DNA]</scope>
</reference>
<organism evidence="2 3">
    <name type="scientific">Setaria viridis</name>
    <name type="common">Green bristlegrass</name>
    <name type="synonym">Setaria italica subsp. viridis</name>
    <dbReference type="NCBI Taxonomy" id="4556"/>
    <lineage>
        <taxon>Eukaryota</taxon>
        <taxon>Viridiplantae</taxon>
        <taxon>Streptophyta</taxon>
        <taxon>Embryophyta</taxon>
        <taxon>Tracheophyta</taxon>
        <taxon>Spermatophyta</taxon>
        <taxon>Magnoliopsida</taxon>
        <taxon>Liliopsida</taxon>
        <taxon>Poales</taxon>
        <taxon>Poaceae</taxon>
        <taxon>PACMAD clade</taxon>
        <taxon>Panicoideae</taxon>
        <taxon>Panicodae</taxon>
        <taxon>Paniceae</taxon>
        <taxon>Cenchrinae</taxon>
        <taxon>Setaria</taxon>
    </lineage>
</organism>
<keyword evidence="3" id="KW-1185">Reference proteome</keyword>
<dbReference type="InterPro" id="IPR039313">
    <property type="entry name" value="HIT4"/>
</dbReference>
<evidence type="ECO:0008006" key="4">
    <source>
        <dbReference type="Google" id="ProtNLM"/>
    </source>
</evidence>
<gene>
    <name evidence="2" type="ORF">SEVIR_2G427000v2</name>
</gene>
<dbReference type="PANTHER" id="PTHR33704:SF1">
    <property type="entry name" value="PROTEIN HEAT INTOLERANT 4-RELATED"/>
    <property type="match status" value="1"/>
</dbReference>
<feature type="signal peptide" evidence="1">
    <location>
        <begin position="1"/>
        <end position="19"/>
    </location>
</feature>
<dbReference type="EMBL" id="CM016553">
    <property type="protein sequence ID" value="TKW36233.1"/>
    <property type="molecule type" value="Genomic_DNA"/>
</dbReference>
<dbReference type="Proteomes" id="UP000298652">
    <property type="component" value="Chromosome 2"/>
</dbReference>
<dbReference type="AlphaFoldDB" id="A0A4U6W4E6"/>
<name>A0A4U6W4E6_SETVI</name>
<dbReference type="PANTHER" id="PTHR33704">
    <property type="entry name" value="PROTEIN HEAT INTOLERANT 4-RELATED"/>
    <property type="match status" value="1"/>
</dbReference>